<sequence length="352" mass="40936">MKMRYLTYFTIVFSFTLLGSCSNSVSYPQTDWSAIADTTSRALVENYWNTDEKRFNYQNDGQSTEFHYWPQAHALDVLLDAYSRTGDRFYLSHIHDWFEGVPVQNGNDFLNRYIDDMEWNVLAMLRAYQLTGDEKFMQATEVVWEDIKKYWSDIAGGGLMWEKQDSYGKNACSNGPAAIFAARLFLEKKNFDDLEWAKKIYHWERSTLFDEETGAIWDNIKETDEGLKINKDWIFTYNQGTFIGAAVELFNLTNDSTYLYDAIKATDYTLESLTNRADNILKSEGGGDGGLFKGIFIRYFTQLIQHHALPLDKKQEYVDFLFHNAKALWNEGTDKERMLFGPYWKSKPEGAV</sequence>
<dbReference type="Gene3D" id="1.50.10.20">
    <property type="match status" value="1"/>
</dbReference>
<dbReference type="PROSITE" id="PS51257">
    <property type="entry name" value="PROKAR_LIPOPROTEIN"/>
    <property type="match status" value="1"/>
</dbReference>
<feature type="signal peptide" evidence="1">
    <location>
        <begin position="1"/>
        <end position="19"/>
    </location>
</feature>
<dbReference type="AlphaFoldDB" id="A0A831PSK5"/>
<gene>
    <name evidence="2" type="ORF">ENN90_15655</name>
</gene>
<reference evidence="2" key="1">
    <citation type="journal article" date="2020" name="mSystems">
        <title>Genome- and Community-Level Interaction Insights into Carbon Utilization and Element Cycling Functions of Hydrothermarchaeota in Hydrothermal Sediment.</title>
        <authorList>
            <person name="Zhou Z."/>
            <person name="Liu Y."/>
            <person name="Xu W."/>
            <person name="Pan J."/>
            <person name="Luo Z.H."/>
            <person name="Li M."/>
        </authorList>
    </citation>
    <scope>NUCLEOTIDE SEQUENCE [LARGE SCALE GENOMIC DNA]</scope>
    <source>
        <strain evidence="2">SpSt-1217</strain>
    </source>
</reference>
<dbReference type="PANTHER" id="PTHR47791">
    <property type="entry name" value="MEIOTICALLY UP-REGULATED GENE 191 PROTEIN"/>
    <property type="match status" value="1"/>
</dbReference>
<name>A0A831PSK5_9BACT</name>
<dbReference type="PANTHER" id="PTHR47791:SF3">
    <property type="entry name" value="MEIOTICALLY UP-REGULATED GENE 191 PROTEIN"/>
    <property type="match status" value="1"/>
</dbReference>
<dbReference type="InterPro" id="IPR008928">
    <property type="entry name" value="6-hairpin_glycosidase_sf"/>
</dbReference>
<dbReference type="InterPro" id="IPR014512">
    <property type="entry name" value="O_gly_hydro"/>
</dbReference>
<dbReference type="InterPro" id="IPR053169">
    <property type="entry name" value="MUG_Protein"/>
</dbReference>
<feature type="non-terminal residue" evidence="2">
    <location>
        <position position="352"/>
    </location>
</feature>
<dbReference type="Proteomes" id="UP000886047">
    <property type="component" value="Unassembled WGS sequence"/>
</dbReference>
<dbReference type="InterPro" id="IPR005198">
    <property type="entry name" value="Glyco_hydro_76"/>
</dbReference>
<feature type="chain" id="PRO_5032636442" evidence="1">
    <location>
        <begin position="20"/>
        <end position="352"/>
    </location>
</feature>
<accession>A0A831PSK5</accession>
<evidence type="ECO:0000256" key="1">
    <source>
        <dbReference type="SAM" id="SignalP"/>
    </source>
</evidence>
<dbReference type="PIRSF" id="PIRSF021505">
    <property type="entry name" value="O_gly_hdrol"/>
    <property type="match status" value="1"/>
</dbReference>
<keyword evidence="1" id="KW-0732">Signal</keyword>
<comment type="caution">
    <text evidence="2">The sequence shown here is derived from an EMBL/GenBank/DDBJ whole genome shotgun (WGS) entry which is preliminary data.</text>
</comment>
<dbReference type="SUPFAM" id="SSF48208">
    <property type="entry name" value="Six-hairpin glycosidases"/>
    <property type="match status" value="1"/>
</dbReference>
<keyword evidence="2" id="KW-0378">Hydrolase</keyword>
<dbReference type="GO" id="GO:0005975">
    <property type="term" value="P:carbohydrate metabolic process"/>
    <property type="evidence" value="ECO:0007669"/>
    <property type="project" value="InterPro"/>
</dbReference>
<protein>
    <submittedName>
        <fullName evidence="2">Glycosyl hydrolase family 76</fullName>
    </submittedName>
</protein>
<proteinExistence type="predicted"/>
<evidence type="ECO:0000313" key="2">
    <source>
        <dbReference type="EMBL" id="HDR53031.1"/>
    </source>
</evidence>
<dbReference type="Pfam" id="PF03663">
    <property type="entry name" value="Glyco_hydro_76"/>
    <property type="match status" value="1"/>
</dbReference>
<dbReference type="GO" id="GO:0016787">
    <property type="term" value="F:hydrolase activity"/>
    <property type="evidence" value="ECO:0007669"/>
    <property type="project" value="UniProtKB-KW"/>
</dbReference>
<dbReference type="EMBL" id="DSDK01000878">
    <property type="protein sequence ID" value="HDR53031.1"/>
    <property type="molecule type" value="Genomic_DNA"/>
</dbReference>
<organism evidence="2">
    <name type="scientific">Mariniphaga anaerophila</name>
    <dbReference type="NCBI Taxonomy" id="1484053"/>
    <lineage>
        <taxon>Bacteria</taxon>
        <taxon>Pseudomonadati</taxon>
        <taxon>Bacteroidota</taxon>
        <taxon>Bacteroidia</taxon>
        <taxon>Marinilabiliales</taxon>
        <taxon>Prolixibacteraceae</taxon>
        <taxon>Mariniphaga</taxon>
    </lineage>
</organism>